<proteinExistence type="inferred from homology"/>
<evidence type="ECO:0000256" key="1">
    <source>
        <dbReference type="ARBA" id="ARBA00004477"/>
    </source>
</evidence>
<keyword evidence="7 12" id="KW-0256">Endoplasmic reticulum</keyword>
<name>A0A0P7B1I4_9HYPO</name>
<evidence type="ECO:0000313" key="13">
    <source>
        <dbReference type="EMBL" id="KPM39951.1"/>
    </source>
</evidence>
<evidence type="ECO:0000256" key="8">
    <source>
        <dbReference type="ARBA" id="ARBA00022989"/>
    </source>
</evidence>
<feature type="transmembrane region" description="Helical" evidence="12">
    <location>
        <begin position="394"/>
        <end position="416"/>
    </location>
</feature>
<keyword evidence="14" id="KW-1185">Reference proteome</keyword>
<organism evidence="13 14">
    <name type="scientific">Neonectria ditissima</name>
    <dbReference type="NCBI Taxonomy" id="78410"/>
    <lineage>
        <taxon>Eukaryota</taxon>
        <taxon>Fungi</taxon>
        <taxon>Dikarya</taxon>
        <taxon>Ascomycota</taxon>
        <taxon>Pezizomycotina</taxon>
        <taxon>Sordariomycetes</taxon>
        <taxon>Hypocreomycetidae</taxon>
        <taxon>Hypocreales</taxon>
        <taxon>Nectriaceae</taxon>
        <taxon>Neonectria</taxon>
    </lineage>
</organism>
<comment type="pathway">
    <text evidence="2">Protein modification; protein glycosylation.</text>
</comment>
<evidence type="ECO:0000256" key="7">
    <source>
        <dbReference type="ARBA" id="ARBA00022824"/>
    </source>
</evidence>
<protein>
    <recommendedName>
        <fullName evidence="12">Mannosyltransferase</fullName>
        <ecNumber evidence="12">2.4.1.-</ecNumber>
    </recommendedName>
</protein>
<dbReference type="EC" id="2.4.1.-" evidence="12"/>
<evidence type="ECO:0000256" key="6">
    <source>
        <dbReference type="ARBA" id="ARBA00022692"/>
    </source>
</evidence>
<feature type="transmembrane region" description="Helical" evidence="12">
    <location>
        <begin position="44"/>
        <end position="63"/>
    </location>
</feature>
<dbReference type="PANTHER" id="PTHR22760">
    <property type="entry name" value="GLYCOSYLTRANSFERASE"/>
    <property type="match status" value="1"/>
</dbReference>
<feature type="transmembrane region" description="Helical" evidence="12">
    <location>
        <begin position="217"/>
        <end position="243"/>
    </location>
</feature>
<dbReference type="InterPro" id="IPR005599">
    <property type="entry name" value="GPI_mannosylTrfase"/>
</dbReference>
<comment type="similarity">
    <text evidence="3 12">Belongs to the glycosyltransferase 22 family.</text>
</comment>
<evidence type="ECO:0000256" key="12">
    <source>
        <dbReference type="RuleBase" id="RU363075"/>
    </source>
</evidence>
<dbReference type="UniPathway" id="UPA00378"/>
<evidence type="ECO:0000256" key="5">
    <source>
        <dbReference type="ARBA" id="ARBA00022679"/>
    </source>
</evidence>
<evidence type="ECO:0000256" key="3">
    <source>
        <dbReference type="ARBA" id="ARBA00007063"/>
    </source>
</evidence>
<comment type="subcellular location">
    <subcellularLocation>
        <location evidence="1 12">Endoplasmic reticulum membrane</location>
        <topology evidence="1 12">Multi-pass membrane protein</topology>
    </subcellularLocation>
</comment>
<comment type="caution">
    <text evidence="13">The sequence shown here is derived from an EMBL/GenBank/DDBJ whole genome shotgun (WGS) entry which is preliminary data.</text>
</comment>
<gene>
    <name evidence="13" type="ORF">AK830_g6615</name>
</gene>
<keyword evidence="8 12" id="KW-1133">Transmembrane helix</keyword>
<keyword evidence="9 12" id="KW-0472">Membrane</keyword>
<reference evidence="13 14" key="1">
    <citation type="submission" date="2015-09" db="EMBL/GenBank/DDBJ databases">
        <title>Draft genome of a European isolate of the apple canker pathogen Neonectria ditissima.</title>
        <authorList>
            <person name="Gomez-Cortecero A."/>
            <person name="Harrison R.J."/>
            <person name="Armitage A.D."/>
        </authorList>
    </citation>
    <scope>NUCLEOTIDE SEQUENCE [LARGE SCALE GENOMIC DNA]</scope>
    <source>
        <strain evidence="13 14">R09/05</strain>
    </source>
</reference>
<dbReference type="Pfam" id="PF03901">
    <property type="entry name" value="Glyco_transf_22"/>
    <property type="match status" value="1"/>
</dbReference>
<keyword evidence="6 12" id="KW-0812">Transmembrane</keyword>
<evidence type="ECO:0000256" key="4">
    <source>
        <dbReference type="ARBA" id="ARBA00022676"/>
    </source>
</evidence>
<evidence type="ECO:0000256" key="2">
    <source>
        <dbReference type="ARBA" id="ARBA00004922"/>
    </source>
</evidence>
<evidence type="ECO:0000256" key="10">
    <source>
        <dbReference type="ARBA" id="ARBA00044721"/>
    </source>
</evidence>
<dbReference type="GO" id="GO:0006487">
    <property type="term" value="P:protein N-linked glycosylation"/>
    <property type="evidence" value="ECO:0007669"/>
    <property type="project" value="TreeGrafter"/>
</dbReference>
<feature type="transmembrane region" description="Helical" evidence="12">
    <location>
        <begin position="338"/>
        <end position="357"/>
    </location>
</feature>
<dbReference type="AlphaFoldDB" id="A0A0P7B1I4"/>
<feature type="transmembrane region" description="Helical" evidence="12">
    <location>
        <begin position="187"/>
        <end position="205"/>
    </location>
</feature>
<dbReference type="STRING" id="78410.A0A0P7B1I4"/>
<evidence type="ECO:0000256" key="11">
    <source>
        <dbReference type="ARBA" id="ARBA00048899"/>
    </source>
</evidence>
<feature type="transmembrane region" description="Helical" evidence="12">
    <location>
        <begin position="288"/>
        <end position="307"/>
    </location>
</feature>
<evidence type="ECO:0000313" key="14">
    <source>
        <dbReference type="Proteomes" id="UP000050424"/>
    </source>
</evidence>
<comment type="catalytic activity">
    <reaction evidence="11">
        <text>an alpha-D-Man-(1-&gt;2)-alpha-D-Man-(1-&gt;2)-alpha-D-Man-(1-&gt;3)-[alpha-D-Man-(1-&gt;2)-alpha-D-Man-(1-&gt;3)-alpha-D-Man-(1-&gt;6)]-beta-D-Man-(1-&gt;4)-beta-D-GlcNAc-(1-&gt;4)-alpha-D-GlcNAc-diphospho-di-trans,poly-cis-dolichol + a di-trans,poly-cis-dolichyl beta-D-mannosyl phosphate = an alpha-D-Man-(1-&gt;2)-alpha-D-Man-(1-&gt;2)-alpha-D-Man-(1-&gt;3)-[alpha-D-Man-(1-&gt;2)-alpha-D-Man-(1-&gt;3)-[alpha-D-Man-(1-&gt;6)]-alpha-D-Man-(1-&gt;6)]-beta-D-Man-(1-&gt;4)-beta-D-GlcNAc-(1-&gt;4)-alpha-D-GlcNAc-diphospho-di-trans,poly-cis-dolichol + a di-trans,poly-cis-dolichyl phosphate + H(+)</text>
        <dbReference type="Rhea" id="RHEA:29535"/>
        <dbReference type="Rhea" id="RHEA-COMP:19498"/>
        <dbReference type="Rhea" id="RHEA-COMP:19501"/>
        <dbReference type="Rhea" id="RHEA-COMP:19518"/>
        <dbReference type="Rhea" id="RHEA-COMP:19519"/>
        <dbReference type="ChEBI" id="CHEBI:15378"/>
        <dbReference type="ChEBI" id="CHEBI:57683"/>
        <dbReference type="ChEBI" id="CHEBI:58211"/>
        <dbReference type="ChEBI" id="CHEBI:132517"/>
        <dbReference type="ChEBI" id="CHEBI:132519"/>
        <dbReference type="EC" id="2.4.1.260"/>
    </reaction>
    <physiologicalReaction direction="left-to-right" evidence="11">
        <dbReference type="Rhea" id="RHEA:29536"/>
    </physiologicalReaction>
</comment>
<keyword evidence="4 12" id="KW-0328">Glycosyltransferase</keyword>
<dbReference type="EMBL" id="LKCW01000094">
    <property type="protein sequence ID" value="KPM39951.1"/>
    <property type="molecule type" value="Genomic_DNA"/>
</dbReference>
<sequence>MRGGGLAKRKGESHGGGIAYCRGSFRRRAWWATAGGRDTTRGDLLFTSLLFTIPLLHLLLAPYTKVEESFNLQAAHDILVYGTPTSGDVNARLAHTYDHFTFPGAVPRTFLGPVLLAGLGQPLVAVAGFRHAQLIVRGLLGALNATALLVLRNALRRAYGKGVARWWVVMLVSQFHVNYYLSRTLPNMYAFGLTTLASAFLLPQSNPQRHFIRQKQAIALLILAGVIFRSEVALLLIATALHLLASRRIALLALVPVSLGSFLAALVISVPVDCYFWQRPLWPELAGFYYNAILGSSSNWGVSPWHYYFTSALPRLLLNPLAPLLIAFALFQPGTSRAARALVIPNILYVAIYSLQPHKEARFIFYVAPSLTAAAALGADFVSTRAAKSLVYRAASLALALSVLGSFAASLGMLLLSSLNYPGGDALAQLRVLTRDDPTPVVQVHADVLTCMTGLTLFGQNPAGHPIALDLPLPQSPTAPVLLFDKTESGYQMDWPVFWEKFDYVLAEDTSKVLGRWEVIGVVQGYDGIEVLKPGSHSASKVGSEEAGIVGVGAQVAAIRDFVRGYTGGWWAGPKMSPRIYILRQDRIR</sequence>
<feature type="transmembrane region" description="Helical" evidence="12">
    <location>
        <begin position="249"/>
        <end position="276"/>
    </location>
</feature>
<dbReference type="PANTHER" id="PTHR22760:SF1">
    <property type="entry name" value="DOL-P-MAN:MAN(7)GLCNAC(2)-PP-DOL ALPHA-1,6-MANNOSYLTRANSFERASE"/>
    <property type="match status" value="1"/>
</dbReference>
<dbReference type="GO" id="GO:0052917">
    <property type="term" value="F:dol-P-Man:Man(7)GlcNAc(2)-PP-Dol alpha-1,6-mannosyltransferase activity"/>
    <property type="evidence" value="ECO:0007669"/>
    <property type="project" value="UniProtKB-EC"/>
</dbReference>
<accession>A0A0P7B1I4</accession>
<comment type="function">
    <text evidence="10">Mannosyltransferase that operates in the biosynthetic pathway of dolichol-linked oligosaccharides, the glycan precursors employed in protein asparagine (N)-glycosylation. The assembly of dolichol-linked oligosaccharides begins on the cytosolic side of the endoplasmic reticulum membrane and finishes in its lumen. The sequential addition of sugars to dolichol pyrophosphate produces dolichol-linked oligosaccharides containing fourteen sugars, including two GlcNAcs, nine mannoses and three glucoses. Once assembled, the oligosaccharide is transferred from the lipid to nascent proteins by oligosaccharyltransferases. In the lumen of the endoplasmic reticulum, adds the eighth mannose residue in an alpha-1,6 linkage onto Man(7)GlcNAc(2)-PP-dolichol to produce Man(8)GlcNAc(2)-PP-dolichol.</text>
</comment>
<feature type="transmembrane region" description="Helical" evidence="12">
    <location>
        <begin position="363"/>
        <end position="382"/>
    </location>
</feature>
<dbReference type="GO" id="GO:0005789">
    <property type="term" value="C:endoplasmic reticulum membrane"/>
    <property type="evidence" value="ECO:0007669"/>
    <property type="project" value="UniProtKB-SubCell"/>
</dbReference>
<dbReference type="Proteomes" id="UP000050424">
    <property type="component" value="Unassembled WGS sequence"/>
</dbReference>
<feature type="transmembrane region" description="Helical" evidence="12">
    <location>
        <begin position="134"/>
        <end position="151"/>
    </location>
</feature>
<evidence type="ECO:0000256" key="9">
    <source>
        <dbReference type="ARBA" id="ARBA00023136"/>
    </source>
</evidence>
<keyword evidence="5" id="KW-0808">Transferase</keyword>
<feature type="transmembrane region" description="Helical" evidence="12">
    <location>
        <begin position="313"/>
        <end position="331"/>
    </location>
</feature>
<dbReference type="OrthoDB" id="19039at2759"/>